<dbReference type="PANTHER" id="PTHR47535">
    <property type="entry name" value="MUSCLE-SPECIFIC PROTEIN 300 KDA, ISOFORM G"/>
    <property type="match status" value="1"/>
</dbReference>
<keyword evidence="4" id="KW-1133">Transmembrane helix</keyword>
<evidence type="ECO:0000256" key="1">
    <source>
        <dbReference type="ARBA" id="ARBA00004370"/>
    </source>
</evidence>
<evidence type="ECO:0000259" key="6">
    <source>
        <dbReference type="Pfam" id="PF25034"/>
    </source>
</evidence>
<dbReference type="EMBL" id="CAJPIN010108169">
    <property type="protein sequence ID" value="CAG2068940.1"/>
    <property type="molecule type" value="Genomic_DNA"/>
</dbReference>
<comment type="subcellular location">
    <subcellularLocation>
        <location evidence="1">Membrane</location>
    </subcellularLocation>
</comment>
<keyword evidence="5" id="KW-0472">Membrane</keyword>
<feature type="domain" description="Nesprin-1 spectrin repeats region" evidence="6">
    <location>
        <begin position="47"/>
        <end position="78"/>
    </location>
</feature>
<dbReference type="InterPro" id="IPR052403">
    <property type="entry name" value="LINC-complex_assoc"/>
</dbReference>
<dbReference type="InterPro" id="IPR057057">
    <property type="entry name" value="Spectrin_SYNE1"/>
</dbReference>
<keyword evidence="8" id="KW-1185">Reference proteome</keyword>
<evidence type="ECO:0000313" key="8">
    <source>
        <dbReference type="Proteomes" id="UP001153148"/>
    </source>
</evidence>
<keyword evidence="3" id="KW-0677">Repeat</keyword>
<organism evidence="7 8">
    <name type="scientific">Timema podura</name>
    <name type="common">Walking stick</name>
    <dbReference type="NCBI Taxonomy" id="61482"/>
    <lineage>
        <taxon>Eukaryota</taxon>
        <taxon>Metazoa</taxon>
        <taxon>Ecdysozoa</taxon>
        <taxon>Arthropoda</taxon>
        <taxon>Hexapoda</taxon>
        <taxon>Insecta</taxon>
        <taxon>Pterygota</taxon>
        <taxon>Neoptera</taxon>
        <taxon>Polyneoptera</taxon>
        <taxon>Phasmatodea</taxon>
        <taxon>Timematodea</taxon>
        <taxon>Timematoidea</taxon>
        <taxon>Timematidae</taxon>
        <taxon>Timema</taxon>
    </lineage>
</organism>
<dbReference type="Proteomes" id="UP001153148">
    <property type="component" value="Unassembled WGS sequence"/>
</dbReference>
<protein>
    <recommendedName>
        <fullName evidence="6">Nesprin-1 spectrin repeats region domain-containing protein</fullName>
    </recommendedName>
</protein>
<dbReference type="Pfam" id="PF25034">
    <property type="entry name" value="Spectrin_SYNE1"/>
    <property type="match status" value="1"/>
</dbReference>
<evidence type="ECO:0000256" key="4">
    <source>
        <dbReference type="ARBA" id="ARBA00022989"/>
    </source>
</evidence>
<feature type="non-terminal residue" evidence="7">
    <location>
        <position position="78"/>
    </location>
</feature>
<evidence type="ECO:0000256" key="5">
    <source>
        <dbReference type="ARBA" id="ARBA00023136"/>
    </source>
</evidence>
<dbReference type="PANTHER" id="PTHR47535:SF1">
    <property type="entry name" value="NESPRIN-1"/>
    <property type="match status" value="1"/>
</dbReference>
<name>A0ABN7PSK4_TIMPD</name>
<accession>A0ABN7PSK4</accession>
<keyword evidence="2" id="KW-0812">Transmembrane</keyword>
<comment type="caution">
    <text evidence="7">The sequence shown here is derived from an EMBL/GenBank/DDBJ whole genome shotgun (WGS) entry which is preliminary data.</text>
</comment>
<sequence>MTSPAAQNVSPEQLDNMAQRLEAVGPSAARRRIQLKFLEHKCCLIAFLHLTETKLRGWTVKYGREEKVQQLLEQYRNF</sequence>
<evidence type="ECO:0000256" key="2">
    <source>
        <dbReference type="ARBA" id="ARBA00022692"/>
    </source>
</evidence>
<gene>
    <name evidence="7" type="ORF">TPAB3V08_LOCUS15883</name>
</gene>
<evidence type="ECO:0000256" key="3">
    <source>
        <dbReference type="ARBA" id="ARBA00022737"/>
    </source>
</evidence>
<proteinExistence type="predicted"/>
<reference evidence="7" key="1">
    <citation type="submission" date="2021-03" db="EMBL/GenBank/DDBJ databases">
        <authorList>
            <person name="Tran Van P."/>
        </authorList>
    </citation>
    <scope>NUCLEOTIDE SEQUENCE</scope>
</reference>
<evidence type="ECO:0000313" key="7">
    <source>
        <dbReference type="EMBL" id="CAG2068940.1"/>
    </source>
</evidence>